<dbReference type="InterPro" id="IPR011990">
    <property type="entry name" value="TPR-like_helical_dom_sf"/>
</dbReference>
<evidence type="ECO:0000313" key="1">
    <source>
        <dbReference type="EMBL" id="NRN65515.1"/>
    </source>
</evidence>
<protein>
    <recommendedName>
        <fullName evidence="3">XRE family transcriptional regulator</fullName>
    </recommendedName>
</protein>
<keyword evidence="2" id="KW-1185">Reference proteome</keyword>
<organism evidence="1 2">
    <name type="scientific">Kibdelosporangium persicum</name>
    <dbReference type="NCBI Taxonomy" id="2698649"/>
    <lineage>
        <taxon>Bacteria</taxon>
        <taxon>Bacillati</taxon>
        <taxon>Actinomycetota</taxon>
        <taxon>Actinomycetes</taxon>
        <taxon>Pseudonocardiales</taxon>
        <taxon>Pseudonocardiaceae</taxon>
        <taxon>Kibdelosporangium</taxon>
    </lineage>
</organism>
<dbReference type="EMBL" id="JAAATY010000006">
    <property type="protein sequence ID" value="NRN65515.1"/>
    <property type="molecule type" value="Genomic_DNA"/>
</dbReference>
<gene>
    <name evidence="1" type="ORF">GC106_27260</name>
</gene>
<dbReference type="Proteomes" id="UP000763557">
    <property type="component" value="Unassembled WGS sequence"/>
</dbReference>
<dbReference type="RefSeq" id="WP_173129619.1">
    <property type="nucleotide sequence ID" value="NZ_CBCSGW010000031.1"/>
</dbReference>
<dbReference type="Gene3D" id="1.25.40.10">
    <property type="entry name" value="Tetratricopeptide repeat domain"/>
    <property type="match status" value="1"/>
</dbReference>
<reference evidence="1 2" key="1">
    <citation type="submission" date="2020-01" db="EMBL/GenBank/DDBJ databases">
        <title>Kibdelosporangium persica a novel Actinomycetes from a hot desert in Iran.</title>
        <authorList>
            <person name="Safaei N."/>
            <person name="Zaburannyi N."/>
            <person name="Mueller R."/>
            <person name="Wink J."/>
        </authorList>
    </citation>
    <scope>NUCLEOTIDE SEQUENCE [LARGE SCALE GENOMIC DNA]</scope>
    <source>
        <strain evidence="1 2">4NS15</strain>
    </source>
</reference>
<evidence type="ECO:0000313" key="2">
    <source>
        <dbReference type="Proteomes" id="UP000763557"/>
    </source>
</evidence>
<comment type="caution">
    <text evidence="1">The sequence shown here is derived from an EMBL/GenBank/DDBJ whole genome shotgun (WGS) entry which is preliminary data.</text>
</comment>
<name>A0ABX2F2H5_9PSEU</name>
<proteinExistence type="predicted"/>
<sequence>MTRTSFEHAEAEVHRLIKDYTSILPAPRLERLTSAWAAMADQVARETHPARLRDLHALTGRLGVLLAYTRQDLGHAAAGARQAALAGRHAELAGHDELRVHARTVQANILFWDEQPAAALALVEPELPTAPVARRAGLLYNQARARAAIGDRGTALEALRHAQEYVDRAPVDSLWGGTSFEWRPASGLLLAASTHVRLGNGADAAELAERCLAAYQARPRGEKPSNADIRALLELTSARVLTEDLDAADEALRPVCTLEPGRRTERLVRRVRFAERTVAASRFAHTPEAQVLLDQTSDFTSSALRARSGHSGGT</sequence>
<evidence type="ECO:0008006" key="3">
    <source>
        <dbReference type="Google" id="ProtNLM"/>
    </source>
</evidence>
<accession>A0ABX2F2H5</accession>